<evidence type="ECO:0000256" key="5">
    <source>
        <dbReference type="ARBA" id="ARBA00023163"/>
    </source>
</evidence>
<evidence type="ECO:0000256" key="1">
    <source>
        <dbReference type="ARBA" id="ARBA00009437"/>
    </source>
</evidence>
<dbReference type="InterPro" id="IPR036390">
    <property type="entry name" value="WH_DNA-bd_sf"/>
</dbReference>
<sequence length="320" mass="33625">MDLKQLKAFLTVAETGNVTRAAEVLHLVQPAVSRQIRLLEEDVGAPLFQRERHGMVLTEAGHALSAYARRALLELERARAEIDASARAAQAVGGLVTLGLLPSTIDLLASPLVSALAAQYPGIRVRLAMGYGGTLQRWLTSGEVDAALLYGPTGSPATHPGTHPDVQAEPLVDEPLWAIAPAAAGLSPQAPVSLQTLAAQPLVLPNAPHGIRAVVDHACAVRQLSLQVAVETNALSVQRALVLGGHGWTVLPPIAVAEELRQGALSGAPLTDPDLRRTLVLALPTERPTARHVRCATQVLAGCVQQALADGRWAQGVWVG</sequence>
<dbReference type="InterPro" id="IPR036388">
    <property type="entry name" value="WH-like_DNA-bd_sf"/>
</dbReference>
<gene>
    <name evidence="7" type="ORF">G3A44_12615</name>
</gene>
<keyword evidence="5" id="KW-0804">Transcription</keyword>
<dbReference type="GO" id="GO:0003700">
    <property type="term" value="F:DNA-binding transcription factor activity"/>
    <property type="evidence" value="ECO:0007669"/>
    <property type="project" value="InterPro"/>
</dbReference>
<dbReference type="PANTHER" id="PTHR30293">
    <property type="entry name" value="TRANSCRIPTIONAL REGULATORY PROTEIN NAC-RELATED"/>
    <property type="match status" value="1"/>
</dbReference>
<dbReference type="InterPro" id="IPR000847">
    <property type="entry name" value="LysR_HTH_N"/>
</dbReference>
<dbReference type="SUPFAM" id="SSF46785">
    <property type="entry name" value="Winged helix' DNA-binding domain"/>
    <property type="match status" value="1"/>
</dbReference>
<proteinExistence type="inferred from homology"/>
<dbReference type="InterPro" id="IPR005119">
    <property type="entry name" value="LysR_subst-bd"/>
</dbReference>
<evidence type="ECO:0000259" key="6">
    <source>
        <dbReference type="PROSITE" id="PS50931"/>
    </source>
</evidence>
<keyword evidence="8" id="KW-1185">Reference proteome</keyword>
<dbReference type="Gene3D" id="3.40.190.290">
    <property type="match status" value="1"/>
</dbReference>
<protein>
    <submittedName>
        <fullName evidence="7">LysR family transcriptional regulator</fullName>
    </submittedName>
</protein>
<dbReference type="Pfam" id="PF03466">
    <property type="entry name" value="LysR_substrate"/>
    <property type="match status" value="1"/>
</dbReference>
<dbReference type="Gene3D" id="1.10.10.10">
    <property type="entry name" value="Winged helix-like DNA-binding domain superfamily/Winged helix DNA-binding domain"/>
    <property type="match status" value="1"/>
</dbReference>
<dbReference type="RefSeq" id="WP_163457883.1">
    <property type="nucleotide sequence ID" value="NZ_JAAGOH010000014.1"/>
</dbReference>
<evidence type="ECO:0000256" key="4">
    <source>
        <dbReference type="ARBA" id="ARBA00023159"/>
    </source>
</evidence>
<dbReference type="GO" id="GO:2000142">
    <property type="term" value="P:regulation of DNA-templated transcription initiation"/>
    <property type="evidence" value="ECO:0007669"/>
    <property type="project" value="TreeGrafter"/>
</dbReference>
<dbReference type="AlphaFoldDB" id="A0A7C9PIF8"/>
<keyword evidence="3" id="KW-0238">DNA-binding</keyword>
<dbReference type="FunFam" id="1.10.10.10:FF:000001">
    <property type="entry name" value="LysR family transcriptional regulator"/>
    <property type="match status" value="1"/>
</dbReference>
<dbReference type="SUPFAM" id="SSF53850">
    <property type="entry name" value="Periplasmic binding protein-like II"/>
    <property type="match status" value="1"/>
</dbReference>
<comment type="similarity">
    <text evidence="1">Belongs to the LysR transcriptional regulatory family.</text>
</comment>
<evidence type="ECO:0000313" key="7">
    <source>
        <dbReference type="EMBL" id="NDY92031.1"/>
    </source>
</evidence>
<dbReference type="GO" id="GO:0003677">
    <property type="term" value="F:DNA binding"/>
    <property type="evidence" value="ECO:0007669"/>
    <property type="project" value="UniProtKB-KW"/>
</dbReference>
<keyword evidence="4" id="KW-0010">Activator</keyword>
<evidence type="ECO:0000256" key="2">
    <source>
        <dbReference type="ARBA" id="ARBA00023015"/>
    </source>
</evidence>
<comment type="caution">
    <text evidence="7">The sequence shown here is derived from an EMBL/GenBank/DDBJ whole genome shotgun (WGS) entry which is preliminary data.</text>
</comment>
<name>A0A7C9PIF8_9BURK</name>
<organism evidence="7 8">
    <name type="scientific">Ideonella livida</name>
    <dbReference type="NCBI Taxonomy" id="2707176"/>
    <lineage>
        <taxon>Bacteria</taxon>
        <taxon>Pseudomonadati</taxon>
        <taxon>Pseudomonadota</taxon>
        <taxon>Betaproteobacteria</taxon>
        <taxon>Burkholderiales</taxon>
        <taxon>Sphaerotilaceae</taxon>
        <taxon>Ideonella</taxon>
    </lineage>
</organism>
<dbReference type="PRINTS" id="PR00039">
    <property type="entry name" value="HTHLYSR"/>
</dbReference>
<evidence type="ECO:0000313" key="8">
    <source>
        <dbReference type="Proteomes" id="UP000484255"/>
    </source>
</evidence>
<keyword evidence="2" id="KW-0805">Transcription regulation</keyword>
<accession>A0A7C9PIF8</accession>
<dbReference type="EMBL" id="JAAGOH010000014">
    <property type="protein sequence ID" value="NDY92031.1"/>
    <property type="molecule type" value="Genomic_DNA"/>
</dbReference>
<evidence type="ECO:0000256" key="3">
    <source>
        <dbReference type="ARBA" id="ARBA00023125"/>
    </source>
</evidence>
<dbReference type="PROSITE" id="PS50931">
    <property type="entry name" value="HTH_LYSR"/>
    <property type="match status" value="1"/>
</dbReference>
<dbReference type="PANTHER" id="PTHR30293:SF0">
    <property type="entry name" value="NITROGEN ASSIMILATION REGULATORY PROTEIN NAC"/>
    <property type="match status" value="1"/>
</dbReference>
<feature type="domain" description="HTH lysR-type" evidence="6">
    <location>
        <begin position="1"/>
        <end position="58"/>
    </location>
</feature>
<dbReference type="Pfam" id="PF00126">
    <property type="entry name" value="HTH_1"/>
    <property type="match status" value="1"/>
</dbReference>
<dbReference type="Proteomes" id="UP000484255">
    <property type="component" value="Unassembled WGS sequence"/>
</dbReference>
<reference evidence="7 8" key="1">
    <citation type="submission" date="2020-02" db="EMBL/GenBank/DDBJ databases">
        <title>Ideonella bacterium strain TBM-1.</title>
        <authorList>
            <person name="Chen W.-M."/>
        </authorList>
    </citation>
    <scope>NUCLEOTIDE SEQUENCE [LARGE SCALE GENOMIC DNA]</scope>
    <source>
        <strain evidence="7 8">TBM-1</strain>
    </source>
</reference>